<keyword evidence="3" id="KW-1185">Reference proteome</keyword>
<sequence length="415" mass="45143">MTRSSSLLAAALLGLGSVAGAQKLTDAPALADYYRRGGTAVTVIGNYVYLDGGELSQVVDGKPPSNQSYISNMMNSTISIDLSKSWTTSSASLHLIPRPWPSKSNQAIWTDPSAGVFYAWGGKWIRGVNMSENALMKFTPDNRGGGAWAEEPPANPDLFKSLHQSEWGAYANTADTGFLIGGLASGWTEYRRAQTQVLPGMVAFNMKSKTWHNGTAGFSPFDTLNGAAAHFVPNMGPNGLVMVFGGVELPVVGANPDWESAPAFDLRNLTFFDPATNKKYWQVTTGSVPPTPRIQTCVAGFRNQEGGYEIILTGGNNRRDKIVYDDTYILSLPGFVWTRVADSPAGKRMSASCVAVGKRQMLSVGGTRTDWTNRDPAPQGLLLFDMTEMKWKDEYDANAAEYQRSEDIGRWYKNG</sequence>
<evidence type="ECO:0000256" key="1">
    <source>
        <dbReference type="SAM" id="SignalP"/>
    </source>
</evidence>
<accession>A0AAN6RS83</accession>
<feature type="signal peptide" evidence="1">
    <location>
        <begin position="1"/>
        <end position="21"/>
    </location>
</feature>
<organism evidence="2 3">
    <name type="scientific">Staphylotrichum tortipilum</name>
    <dbReference type="NCBI Taxonomy" id="2831512"/>
    <lineage>
        <taxon>Eukaryota</taxon>
        <taxon>Fungi</taxon>
        <taxon>Dikarya</taxon>
        <taxon>Ascomycota</taxon>
        <taxon>Pezizomycotina</taxon>
        <taxon>Sordariomycetes</taxon>
        <taxon>Sordariomycetidae</taxon>
        <taxon>Sordariales</taxon>
        <taxon>Chaetomiaceae</taxon>
        <taxon>Staphylotrichum</taxon>
    </lineage>
</organism>
<dbReference type="EMBL" id="MU855611">
    <property type="protein sequence ID" value="KAK3901070.1"/>
    <property type="molecule type" value="Genomic_DNA"/>
</dbReference>
<proteinExistence type="predicted"/>
<evidence type="ECO:0000313" key="2">
    <source>
        <dbReference type="EMBL" id="KAK3901070.1"/>
    </source>
</evidence>
<reference evidence="2" key="2">
    <citation type="submission" date="2023-05" db="EMBL/GenBank/DDBJ databases">
        <authorList>
            <consortium name="Lawrence Berkeley National Laboratory"/>
            <person name="Steindorff A."/>
            <person name="Hensen N."/>
            <person name="Bonometti L."/>
            <person name="Westerberg I."/>
            <person name="Brannstrom I.O."/>
            <person name="Guillou S."/>
            <person name="Cros-Aarteil S."/>
            <person name="Calhoun S."/>
            <person name="Haridas S."/>
            <person name="Kuo A."/>
            <person name="Mondo S."/>
            <person name="Pangilinan J."/>
            <person name="Riley R."/>
            <person name="Labutti K."/>
            <person name="Andreopoulos B."/>
            <person name="Lipzen A."/>
            <person name="Chen C."/>
            <person name="Yanf M."/>
            <person name="Daum C."/>
            <person name="Ng V."/>
            <person name="Clum A."/>
            <person name="Ohm R."/>
            <person name="Martin F."/>
            <person name="Silar P."/>
            <person name="Natvig D."/>
            <person name="Lalanne C."/>
            <person name="Gautier V."/>
            <person name="Ament-Velasquez S.L."/>
            <person name="Kruys A."/>
            <person name="Hutchinson M.I."/>
            <person name="Powell A.J."/>
            <person name="Barry K."/>
            <person name="Miller A.N."/>
            <person name="Grigoriev I.V."/>
            <person name="Debuchy R."/>
            <person name="Gladieux P."/>
            <person name="Thoren M.H."/>
            <person name="Johannesson H."/>
        </authorList>
    </citation>
    <scope>NUCLEOTIDE SEQUENCE</scope>
    <source>
        <strain evidence="2">CBS 103.79</strain>
    </source>
</reference>
<reference evidence="2" key="1">
    <citation type="journal article" date="2023" name="Mol. Phylogenet. Evol.">
        <title>Genome-scale phylogeny and comparative genomics of the fungal order Sordariales.</title>
        <authorList>
            <person name="Hensen N."/>
            <person name="Bonometti L."/>
            <person name="Westerberg I."/>
            <person name="Brannstrom I.O."/>
            <person name="Guillou S."/>
            <person name="Cros-Aarteil S."/>
            <person name="Calhoun S."/>
            <person name="Haridas S."/>
            <person name="Kuo A."/>
            <person name="Mondo S."/>
            <person name="Pangilinan J."/>
            <person name="Riley R."/>
            <person name="LaButti K."/>
            <person name="Andreopoulos B."/>
            <person name="Lipzen A."/>
            <person name="Chen C."/>
            <person name="Yan M."/>
            <person name="Daum C."/>
            <person name="Ng V."/>
            <person name="Clum A."/>
            <person name="Steindorff A."/>
            <person name="Ohm R.A."/>
            <person name="Martin F."/>
            <person name="Silar P."/>
            <person name="Natvig D.O."/>
            <person name="Lalanne C."/>
            <person name="Gautier V."/>
            <person name="Ament-Velasquez S.L."/>
            <person name="Kruys A."/>
            <person name="Hutchinson M.I."/>
            <person name="Powell A.J."/>
            <person name="Barry K."/>
            <person name="Miller A.N."/>
            <person name="Grigoriev I.V."/>
            <person name="Debuchy R."/>
            <person name="Gladieux P."/>
            <person name="Hiltunen Thoren M."/>
            <person name="Johannesson H."/>
        </authorList>
    </citation>
    <scope>NUCLEOTIDE SEQUENCE</scope>
    <source>
        <strain evidence="2">CBS 103.79</strain>
    </source>
</reference>
<comment type="caution">
    <text evidence="2">The sequence shown here is derived from an EMBL/GenBank/DDBJ whole genome shotgun (WGS) entry which is preliminary data.</text>
</comment>
<keyword evidence="1" id="KW-0732">Signal</keyword>
<evidence type="ECO:0000313" key="3">
    <source>
        <dbReference type="Proteomes" id="UP001303889"/>
    </source>
</evidence>
<name>A0AAN6RS83_9PEZI</name>
<evidence type="ECO:0008006" key="4">
    <source>
        <dbReference type="Google" id="ProtNLM"/>
    </source>
</evidence>
<dbReference type="AlphaFoldDB" id="A0AAN6RS83"/>
<protein>
    <recommendedName>
        <fullName evidence="4">Kelch repeat protein</fullName>
    </recommendedName>
</protein>
<dbReference type="InterPro" id="IPR015915">
    <property type="entry name" value="Kelch-typ_b-propeller"/>
</dbReference>
<feature type="chain" id="PRO_5043020668" description="Kelch repeat protein" evidence="1">
    <location>
        <begin position="22"/>
        <end position="415"/>
    </location>
</feature>
<dbReference type="SUPFAM" id="SSF117281">
    <property type="entry name" value="Kelch motif"/>
    <property type="match status" value="2"/>
</dbReference>
<dbReference type="Gene3D" id="2.120.10.80">
    <property type="entry name" value="Kelch-type beta propeller"/>
    <property type="match status" value="2"/>
</dbReference>
<gene>
    <name evidence="2" type="ORF">C8A05DRAFT_16687</name>
</gene>
<dbReference type="Proteomes" id="UP001303889">
    <property type="component" value="Unassembled WGS sequence"/>
</dbReference>